<evidence type="ECO:0000256" key="2">
    <source>
        <dbReference type="ARBA" id="ARBA00022679"/>
    </source>
</evidence>
<dbReference type="KEGG" id="gph:GEMMAAP_16410"/>
<dbReference type="Pfam" id="PF01075">
    <property type="entry name" value="Glyco_transf_9"/>
    <property type="match status" value="1"/>
</dbReference>
<dbReference type="PANTHER" id="PTHR30160">
    <property type="entry name" value="TETRAACYLDISACCHARIDE 4'-KINASE-RELATED"/>
    <property type="match status" value="1"/>
</dbReference>
<dbReference type="GO" id="GO:0005829">
    <property type="term" value="C:cytosol"/>
    <property type="evidence" value="ECO:0007669"/>
    <property type="project" value="TreeGrafter"/>
</dbReference>
<dbReference type="RefSeq" id="WP_026848324.1">
    <property type="nucleotide sequence ID" value="NZ_CP011454.1"/>
</dbReference>
<gene>
    <name evidence="3" type="ORF">GEMMAAP_16410</name>
</gene>
<reference evidence="3 4" key="2">
    <citation type="journal article" date="2016" name="Environ. Microbiol. Rep.">
        <title>Metagenomic evidence for the presence of phototrophic Gemmatimonadetes bacteria in diverse environments.</title>
        <authorList>
            <person name="Zeng Y."/>
            <person name="Baumbach J."/>
            <person name="Barbosa E.G."/>
            <person name="Azevedo V."/>
            <person name="Zhang C."/>
            <person name="Koblizek M."/>
        </authorList>
    </citation>
    <scope>NUCLEOTIDE SEQUENCE [LARGE SCALE GENOMIC DNA]</scope>
    <source>
        <strain evidence="3 4">AP64</strain>
    </source>
</reference>
<dbReference type="eggNOG" id="COG0859">
    <property type="taxonomic scope" value="Bacteria"/>
</dbReference>
<dbReference type="AlphaFoldDB" id="A0A143BLL4"/>
<evidence type="ECO:0000313" key="4">
    <source>
        <dbReference type="Proteomes" id="UP000076404"/>
    </source>
</evidence>
<dbReference type="EMBL" id="CP011454">
    <property type="protein sequence ID" value="AMW05949.1"/>
    <property type="molecule type" value="Genomic_DNA"/>
</dbReference>
<keyword evidence="4" id="KW-1185">Reference proteome</keyword>
<sequence>MSADQRVGRRLELWWRRRMVRLFAALLRGRDRLRTRYPATPRRPGPQRVLFLRPDRIGDMIVSTGVLRAIGSAPGVVLDVLASPANAPVLAHEPQVREVLVLDRSRWSHVWRIVREMRAKDYDVVVDCMPTAPSVTTLMLMLASGARRRVGTSGRGIDEIFSPATPSLPLEAHIVDHLALFVAPFRTDAALRDPRPVLVLRDDESAQAESVWNAARESAATTESRLRLLVNISAGKTSRRWPLASYAAVINSARTVTPDLQLCIMSAPHDRALGESLAATTQGRYVATHSLRDAFAVVSRANVLFTPDTSVAHAAAAFGVPTVDMLLTGKASQWGLYRAPGVNLESPDDSLQSLPASEAGAALQQVLTEVMLQQRRANVTSHPTAA</sequence>
<dbReference type="GO" id="GO:0008713">
    <property type="term" value="F:ADP-heptose-lipopolysaccharide heptosyltransferase activity"/>
    <property type="evidence" value="ECO:0007669"/>
    <property type="project" value="TreeGrafter"/>
</dbReference>
<name>A0A143BLL4_9BACT</name>
<dbReference type="OrthoDB" id="9797795at2"/>
<dbReference type="Gene3D" id="3.40.50.2000">
    <property type="entry name" value="Glycogen Phosphorylase B"/>
    <property type="match status" value="2"/>
</dbReference>
<proteinExistence type="predicted"/>
<reference evidence="3 4" key="1">
    <citation type="journal article" date="2014" name="Proc. Natl. Acad. Sci. U.S.A.">
        <title>Functional type 2 photosynthetic reaction centers found in the rare bacterial phylum Gemmatimonadetes.</title>
        <authorList>
            <person name="Zeng Y."/>
            <person name="Feng F."/>
            <person name="Medova H."/>
            <person name="Dean J."/>
            <person name="Koblizek M."/>
        </authorList>
    </citation>
    <scope>NUCLEOTIDE SEQUENCE [LARGE SCALE GENOMIC DNA]</scope>
    <source>
        <strain evidence="3 4">AP64</strain>
    </source>
</reference>
<dbReference type="STRING" id="1379270.GEMMAAP_16410"/>
<protein>
    <submittedName>
        <fullName evidence="3">Uncharacterized protein</fullName>
    </submittedName>
</protein>
<dbReference type="SUPFAM" id="SSF53756">
    <property type="entry name" value="UDP-Glycosyltransferase/glycogen phosphorylase"/>
    <property type="match status" value="1"/>
</dbReference>
<dbReference type="InterPro" id="IPR051199">
    <property type="entry name" value="LPS_LOS_Heptosyltrfase"/>
</dbReference>
<dbReference type="Proteomes" id="UP000076404">
    <property type="component" value="Chromosome"/>
</dbReference>
<organism evidence="3 4">
    <name type="scientific">Gemmatimonas phototrophica</name>
    <dbReference type="NCBI Taxonomy" id="1379270"/>
    <lineage>
        <taxon>Bacteria</taxon>
        <taxon>Pseudomonadati</taxon>
        <taxon>Gemmatimonadota</taxon>
        <taxon>Gemmatimonadia</taxon>
        <taxon>Gemmatimonadales</taxon>
        <taxon>Gemmatimonadaceae</taxon>
        <taxon>Gemmatimonas</taxon>
    </lineage>
</organism>
<evidence type="ECO:0000313" key="3">
    <source>
        <dbReference type="EMBL" id="AMW05949.1"/>
    </source>
</evidence>
<dbReference type="CDD" id="cd03789">
    <property type="entry name" value="GT9_LPS_heptosyltransferase"/>
    <property type="match status" value="1"/>
</dbReference>
<dbReference type="InterPro" id="IPR002201">
    <property type="entry name" value="Glyco_trans_9"/>
</dbReference>
<accession>A0A143BLL4</accession>
<dbReference type="GO" id="GO:0009244">
    <property type="term" value="P:lipopolysaccharide core region biosynthetic process"/>
    <property type="evidence" value="ECO:0007669"/>
    <property type="project" value="TreeGrafter"/>
</dbReference>
<keyword evidence="1" id="KW-0328">Glycosyltransferase</keyword>
<evidence type="ECO:0000256" key="1">
    <source>
        <dbReference type="ARBA" id="ARBA00022676"/>
    </source>
</evidence>
<keyword evidence="2" id="KW-0808">Transferase</keyword>